<dbReference type="OMA" id="QGHIGAN"/>
<sequence length="480" mass="51923">MMLTWYGWRCTVGSFKMVRRLWSTFSHLSGNVAVDQKEVDPCCDPSNPRSLDFAQILAAEQNIRNAVVHTECRHSRFLSNAAGCDVFLKLENTQSVFLIPMYFCLHSLSPPLFGFLKITGSYKERGACNALLCLSEEERKKGVYVGSTGNFARAISFHGKELGLPVTVVLPRYSSLSTITACKNCGANVVIEGKNNDDPLETAFKLARECGGKFINSYDHLDVMAGAGTVALEILQDIKDIDAILVPVGGGGLLAGITVAVKNISPDTKVIGLESETCPATQMALRKGQPIVTKTHPSFADGLAVKNVKPFLDIVDGVIAVREGNLAIGILKMFEEEHIVLDGAGAIGPAALLSRNIEGLSGKRVVCILSSGNTDSSFIGRTIEKGLAIDDRLIQVIVTVPDMVGGFAELFEIFGKNGSSVVEFLTDGVFHRFDVCTVEFKIVAEVSGLDHAIQLNEAILARYGPHCRFSLSHRTQRINA</sequence>
<evidence type="ECO:0000313" key="7">
    <source>
        <dbReference type="Proteomes" id="UP000025227"/>
    </source>
</evidence>
<accession>A0A7I4YTV2</accession>
<dbReference type="GO" id="GO:0006565">
    <property type="term" value="P:L-serine catabolic process"/>
    <property type="evidence" value="ECO:0007669"/>
    <property type="project" value="TreeGrafter"/>
</dbReference>
<evidence type="ECO:0000313" key="8">
    <source>
        <dbReference type="WBParaSite" id="HCON_00146250-00001"/>
    </source>
</evidence>
<protein>
    <recommendedName>
        <fullName evidence="4">L-serine deaminase</fullName>
    </recommendedName>
    <alternativeName>
        <fullName evidence="5">L-threonine dehydratase</fullName>
    </alternativeName>
</protein>
<dbReference type="PANTHER" id="PTHR48078:SF19">
    <property type="entry name" value="ACT DOMAIN-CONTAINING PROTEIN"/>
    <property type="match status" value="1"/>
</dbReference>
<proteinExistence type="predicted"/>
<feature type="domain" description="Tryptophan synthase beta chain-like PALP" evidence="6">
    <location>
        <begin position="118"/>
        <end position="370"/>
    </location>
</feature>
<evidence type="ECO:0000256" key="4">
    <source>
        <dbReference type="ARBA" id="ARBA00041766"/>
    </source>
</evidence>
<dbReference type="SUPFAM" id="SSF53686">
    <property type="entry name" value="Tryptophan synthase beta subunit-like PLP-dependent enzymes"/>
    <property type="match status" value="1"/>
</dbReference>
<evidence type="ECO:0000256" key="5">
    <source>
        <dbReference type="ARBA" id="ARBA00042605"/>
    </source>
</evidence>
<evidence type="ECO:0000256" key="2">
    <source>
        <dbReference type="ARBA" id="ARBA00022898"/>
    </source>
</evidence>
<evidence type="ECO:0000256" key="1">
    <source>
        <dbReference type="ARBA" id="ARBA00001933"/>
    </source>
</evidence>
<dbReference type="PANTHER" id="PTHR48078">
    <property type="entry name" value="THREONINE DEHYDRATASE, MITOCHONDRIAL-RELATED"/>
    <property type="match status" value="1"/>
</dbReference>
<organism evidence="7 8">
    <name type="scientific">Haemonchus contortus</name>
    <name type="common">Barber pole worm</name>
    <dbReference type="NCBI Taxonomy" id="6289"/>
    <lineage>
        <taxon>Eukaryota</taxon>
        <taxon>Metazoa</taxon>
        <taxon>Ecdysozoa</taxon>
        <taxon>Nematoda</taxon>
        <taxon>Chromadorea</taxon>
        <taxon>Rhabditida</taxon>
        <taxon>Rhabditina</taxon>
        <taxon>Rhabditomorpha</taxon>
        <taxon>Strongyloidea</taxon>
        <taxon>Trichostrongylidae</taxon>
        <taxon>Haemonchus</taxon>
    </lineage>
</organism>
<comment type="cofactor">
    <cofactor evidence="1">
        <name>pyridoxal 5'-phosphate</name>
        <dbReference type="ChEBI" id="CHEBI:597326"/>
    </cofactor>
</comment>
<dbReference type="CDD" id="cd01562">
    <property type="entry name" value="Thr-dehyd"/>
    <property type="match status" value="1"/>
</dbReference>
<dbReference type="WBParaSite" id="HCON_00146250-00001">
    <property type="protein sequence ID" value="HCON_00146250-00001"/>
    <property type="gene ID" value="HCON_00146250"/>
</dbReference>
<dbReference type="InterPro" id="IPR050147">
    <property type="entry name" value="Ser/Thr_Dehydratase"/>
</dbReference>
<evidence type="ECO:0000256" key="3">
    <source>
        <dbReference type="ARBA" id="ARBA00023239"/>
    </source>
</evidence>
<dbReference type="Proteomes" id="UP000025227">
    <property type="component" value="Unplaced"/>
</dbReference>
<keyword evidence="7" id="KW-1185">Reference proteome</keyword>
<dbReference type="GO" id="GO:0003941">
    <property type="term" value="F:L-serine ammonia-lyase activity"/>
    <property type="evidence" value="ECO:0007669"/>
    <property type="project" value="TreeGrafter"/>
</dbReference>
<name>A0A7I4YTV2_HAECO</name>
<dbReference type="Pfam" id="PF00291">
    <property type="entry name" value="PALP"/>
    <property type="match status" value="1"/>
</dbReference>
<dbReference type="InterPro" id="IPR001926">
    <property type="entry name" value="TrpB-like_PALP"/>
</dbReference>
<dbReference type="GO" id="GO:0009097">
    <property type="term" value="P:isoleucine biosynthetic process"/>
    <property type="evidence" value="ECO:0007669"/>
    <property type="project" value="TreeGrafter"/>
</dbReference>
<dbReference type="OrthoDB" id="4418812at2759"/>
<keyword evidence="3" id="KW-0456">Lyase</keyword>
<reference evidence="8" key="1">
    <citation type="submission" date="2020-12" db="UniProtKB">
        <authorList>
            <consortium name="WormBaseParasite"/>
        </authorList>
    </citation>
    <scope>IDENTIFICATION</scope>
    <source>
        <strain evidence="8">MHco3</strain>
    </source>
</reference>
<dbReference type="GO" id="GO:0006567">
    <property type="term" value="P:L-threonine catabolic process"/>
    <property type="evidence" value="ECO:0007669"/>
    <property type="project" value="TreeGrafter"/>
</dbReference>
<dbReference type="AlphaFoldDB" id="A0A7I4YTV2"/>
<dbReference type="Gene3D" id="3.40.50.1100">
    <property type="match status" value="2"/>
</dbReference>
<dbReference type="GO" id="GO:0004794">
    <property type="term" value="F:threonine deaminase activity"/>
    <property type="evidence" value="ECO:0007669"/>
    <property type="project" value="TreeGrafter"/>
</dbReference>
<keyword evidence="2" id="KW-0663">Pyridoxal phosphate</keyword>
<dbReference type="InterPro" id="IPR036052">
    <property type="entry name" value="TrpB-like_PALP_sf"/>
</dbReference>
<evidence type="ECO:0000259" key="6">
    <source>
        <dbReference type="Pfam" id="PF00291"/>
    </source>
</evidence>